<evidence type="ECO:0008006" key="3">
    <source>
        <dbReference type="Google" id="ProtNLM"/>
    </source>
</evidence>
<dbReference type="Proteomes" id="UP000499080">
    <property type="component" value="Unassembled WGS sequence"/>
</dbReference>
<dbReference type="AlphaFoldDB" id="A0A4Y2E3Y6"/>
<gene>
    <name evidence="1" type="ORF">AVEN_184006_1</name>
</gene>
<evidence type="ECO:0000313" key="2">
    <source>
        <dbReference type="Proteomes" id="UP000499080"/>
    </source>
</evidence>
<name>A0A4Y2E3Y6_ARAVE</name>
<protein>
    <recommendedName>
        <fullName evidence="3">C2H2-type domain-containing protein</fullName>
    </recommendedName>
</protein>
<proteinExistence type="predicted"/>
<comment type="caution">
    <text evidence="1">The sequence shown here is derived from an EMBL/GenBank/DDBJ whole genome shotgun (WGS) entry which is preliminary data.</text>
</comment>
<dbReference type="PANTHER" id="PTHR31511">
    <property type="entry name" value="PROTEIN CBG23764"/>
    <property type="match status" value="1"/>
</dbReference>
<sequence length="190" mass="22074">MKLDNISFPTSISQINTFEKMNNISIKLFGVDREVFPLKITAGGKERHVNLLLISDAVKRHYTLIKNMSHLMHDLTKHHDERFYCNYCLHPFSIEEGLMNHQFDCQNHVIQKVRMPTEVEKWLHCTYHHFQLPVPYSISADFECILEKVSSFQINPEISSTQSITRRVACGSAYVVVGPNGRMVRTLTFY</sequence>
<keyword evidence="2" id="KW-1185">Reference proteome</keyword>
<reference evidence="1 2" key="1">
    <citation type="journal article" date="2019" name="Sci. Rep.">
        <title>Orb-weaving spider Araneus ventricosus genome elucidates the spidroin gene catalogue.</title>
        <authorList>
            <person name="Kono N."/>
            <person name="Nakamura H."/>
            <person name="Ohtoshi R."/>
            <person name="Moran D.A.P."/>
            <person name="Shinohara A."/>
            <person name="Yoshida Y."/>
            <person name="Fujiwara M."/>
            <person name="Mori M."/>
            <person name="Tomita M."/>
            <person name="Arakawa K."/>
        </authorList>
    </citation>
    <scope>NUCLEOTIDE SEQUENCE [LARGE SCALE GENOMIC DNA]</scope>
</reference>
<dbReference type="PANTHER" id="PTHR31511:SF12">
    <property type="entry name" value="RHO TERMINATION FACTOR N-TERMINAL DOMAIN-CONTAINING PROTEIN"/>
    <property type="match status" value="1"/>
</dbReference>
<accession>A0A4Y2E3Y6</accession>
<organism evidence="1 2">
    <name type="scientific">Araneus ventricosus</name>
    <name type="common">Orbweaver spider</name>
    <name type="synonym">Epeira ventricosa</name>
    <dbReference type="NCBI Taxonomy" id="182803"/>
    <lineage>
        <taxon>Eukaryota</taxon>
        <taxon>Metazoa</taxon>
        <taxon>Ecdysozoa</taxon>
        <taxon>Arthropoda</taxon>
        <taxon>Chelicerata</taxon>
        <taxon>Arachnida</taxon>
        <taxon>Araneae</taxon>
        <taxon>Araneomorphae</taxon>
        <taxon>Entelegynae</taxon>
        <taxon>Araneoidea</taxon>
        <taxon>Araneidae</taxon>
        <taxon>Araneus</taxon>
    </lineage>
</organism>
<evidence type="ECO:0000313" key="1">
    <source>
        <dbReference type="EMBL" id="GBM22584.1"/>
    </source>
</evidence>
<dbReference type="OrthoDB" id="6437321at2759"/>
<dbReference type="EMBL" id="BGPR01000481">
    <property type="protein sequence ID" value="GBM22584.1"/>
    <property type="molecule type" value="Genomic_DNA"/>
</dbReference>